<name>A0ABM7HSD8_MYCME</name>
<proteinExistence type="predicted"/>
<reference evidence="1 2" key="1">
    <citation type="journal article" date="2019" name="Emerg. Microbes Infect.">
        <title>Comprehensive subspecies identification of 175 nontuberculous mycobacteria species based on 7547 genomic profiles.</title>
        <authorList>
            <person name="Matsumoto Y."/>
            <person name="Kinjo T."/>
            <person name="Motooka D."/>
            <person name="Nabeya D."/>
            <person name="Jung N."/>
            <person name="Uechi K."/>
            <person name="Horii T."/>
            <person name="Iida T."/>
            <person name="Fujita J."/>
            <person name="Nakamura S."/>
        </authorList>
    </citation>
    <scope>NUCLEOTIDE SEQUENCE [LARGE SCALE GENOMIC DNA]</scope>
    <source>
        <strain evidence="1 2">JCM 12375</strain>
    </source>
</reference>
<evidence type="ECO:0000313" key="2">
    <source>
        <dbReference type="Proteomes" id="UP000465622"/>
    </source>
</evidence>
<evidence type="ECO:0000313" key="1">
    <source>
        <dbReference type="EMBL" id="BBX33468.1"/>
    </source>
</evidence>
<keyword evidence="2" id="KW-1185">Reference proteome</keyword>
<gene>
    <name evidence="1" type="ORF">MMAGJ_27500</name>
</gene>
<dbReference type="Proteomes" id="UP000465622">
    <property type="component" value="Chromosome"/>
</dbReference>
<dbReference type="EMBL" id="AP022567">
    <property type="protein sequence ID" value="BBX33468.1"/>
    <property type="molecule type" value="Genomic_DNA"/>
</dbReference>
<organism evidence="1 2">
    <name type="scientific">Mycolicibacterium mageritense</name>
    <name type="common">Mycobacterium mageritense</name>
    <dbReference type="NCBI Taxonomy" id="53462"/>
    <lineage>
        <taxon>Bacteria</taxon>
        <taxon>Bacillati</taxon>
        <taxon>Actinomycetota</taxon>
        <taxon>Actinomycetes</taxon>
        <taxon>Mycobacteriales</taxon>
        <taxon>Mycobacteriaceae</taxon>
        <taxon>Mycolicibacterium</taxon>
    </lineage>
</organism>
<protein>
    <submittedName>
        <fullName evidence="1">Uncharacterized protein</fullName>
    </submittedName>
</protein>
<accession>A0ABM7HSD8</accession>
<sequence>MAEFGQAAAQVADIDTLAAAVGLAAIGEQRDTHDSAHLAAGIALNWENDVTPRLQTLWTCVQTIV</sequence>